<dbReference type="Gene3D" id="1.20.1290.10">
    <property type="entry name" value="AhpD-like"/>
    <property type="match status" value="1"/>
</dbReference>
<evidence type="ECO:0008006" key="2">
    <source>
        <dbReference type="Google" id="ProtNLM"/>
    </source>
</evidence>
<dbReference type="SUPFAM" id="SSF69118">
    <property type="entry name" value="AhpD-like"/>
    <property type="match status" value="1"/>
</dbReference>
<proteinExistence type="predicted"/>
<dbReference type="AlphaFoldDB" id="E7C7X4"/>
<dbReference type="PANTHER" id="PTHR34846">
    <property type="entry name" value="4-CARBOXYMUCONOLACTONE DECARBOXYLASE FAMILY PROTEIN (AFU_ORTHOLOGUE AFUA_6G11590)"/>
    <property type="match status" value="1"/>
</dbReference>
<reference evidence="1" key="1">
    <citation type="submission" date="2010-01" db="EMBL/GenBank/DDBJ databases">
        <title>Genome fragments of uncultured bacteria from the North Pacific subtropical Gyre.</title>
        <authorList>
            <person name="Pham V.D."/>
            <person name="Delong E.F."/>
        </authorList>
    </citation>
    <scope>NUCLEOTIDE SEQUENCE</scope>
</reference>
<protein>
    <recommendedName>
        <fullName evidence="2">Carboxymuconolactone decarboxylase-like domain-containing protein</fullName>
    </recommendedName>
</protein>
<dbReference type="PANTHER" id="PTHR34846:SF10">
    <property type="entry name" value="CYTOPLASMIC PROTEIN"/>
    <property type="match status" value="1"/>
</dbReference>
<dbReference type="EMBL" id="GU568018">
    <property type="protein sequence ID" value="ADI23548.1"/>
    <property type="molecule type" value="Genomic_DNA"/>
</dbReference>
<evidence type="ECO:0000313" key="1">
    <source>
        <dbReference type="EMBL" id="ADI23548.1"/>
    </source>
</evidence>
<accession>E7C7X4</accession>
<dbReference type="InterPro" id="IPR029032">
    <property type="entry name" value="AhpD-like"/>
</dbReference>
<sequence>MDSQLLNDREKAAVLWAEHVTKNTARSRDDVFEHVRTKFNEQEVVELTMICGLFNFRNRYMDSLQIPLEPIDEVDKIKKSARLNPDNLKRYLELILENWPKKFPEPNPDD</sequence>
<name>E7C7X4_9BACT</name>
<organism evidence="1">
    <name type="scientific">uncultured nuHF2 cluster bacterium HF0770_42C12</name>
    <dbReference type="NCBI Taxonomy" id="723593"/>
    <lineage>
        <taxon>Bacteria</taxon>
        <taxon>environmental samples</taxon>
    </lineage>
</organism>